<dbReference type="GO" id="GO:0005886">
    <property type="term" value="C:plasma membrane"/>
    <property type="evidence" value="ECO:0007669"/>
    <property type="project" value="UniProtKB-SubCell"/>
</dbReference>
<keyword evidence="6 7" id="KW-0472">Membrane</keyword>
<name>A0A9X0WKC5_9GAMM</name>
<evidence type="ECO:0000256" key="7">
    <source>
        <dbReference type="SAM" id="Phobius"/>
    </source>
</evidence>
<comment type="similarity">
    <text evidence="2">Belongs to the CPA3 antiporters (TC 2.A.63) subunit C family.</text>
</comment>
<accession>A0A9X0WKC5</accession>
<dbReference type="AlphaFoldDB" id="A0A9X0WKC5"/>
<reference evidence="8 9" key="1">
    <citation type="journal article" date="2020" name="Microorganisms">
        <title>Osmotic Adaptation and Compatible Solute Biosynthesis of Phototrophic Bacteria as Revealed from Genome Analyses.</title>
        <authorList>
            <person name="Imhoff J.F."/>
            <person name="Rahn T."/>
            <person name="Kunzel S."/>
            <person name="Keller A."/>
            <person name="Neulinger S.C."/>
        </authorList>
    </citation>
    <scope>NUCLEOTIDE SEQUENCE [LARGE SCALE GENOMIC DNA]</scope>
    <source>
        <strain evidence="8 9">DSM 21303</strain>
    </source>
</reference>
<keyword evidence="9" id="KW-1185">Reference proteome</keyword>
<dbReference type="InterPro" id="IPR039428">
    <property type="entry name" value="NUOK/Mnh_C1-like"/>
</dbReference>
<dbReference type="RefSeq" id="WP_200389118.1">
    <property type="nucleotide sequence ID" value="NZ_NRSD01000023.1"/>
</dbReference>
<evidence type="ECO:0000256" key="3">
    <source>
        <dbReference type="ARBA" id="ARBA00022475"/>
    </source>
</evidence>
<comment type="caution">
    <text evidence="8">The sequence shown here is derived from an EMBL/GenBank/DDBJ whole genome shotgun (WGS) entry which is preliminary data.</text>
</comment>
<gene>
    <name evidence="8" type="ORF">CKO25_16950</name>
</gene>
<organism evidence="8 9">
    <name type="scientific">Thiocapsa imhoffii</name>
    <dbReference type="NCBI Taxonomy" id="382777"/>
    <lineage>
        <taxon>Bacteria</taxon>
        <taxon>Pseudomonadati</taxon>
        <taxon>Pseudomonadota</taxon>
        <taxon>Gammaproteobacteria</taxon>
        <taxon>Chromatiales</taxon>
        <taxon>Chromatiaceae</taxon>
        <taxon>Thiocapsa</taxon>
    </lineage>
</organism>
<dbReference type="PANTHER" id="PTHR34583">
    <property type="entry name" value="ANTIPORTER SUBUNIT MNHC2-RELATED"/>
    <property type="match status" value="1"/>
</dbReference>
<feature type="transmembrane region" description="Helical" evidence="7">
    <location>
        <begin position="82"/>
        <end position="102"/>
    </location>
</feature>
<evidence type="ECO:0000313" key="8">
    <source>
        <dbReference type="EMBL" id="MBK1646304.1"/>
    </source>
</evidence>
<keyword evidence="5 7" id="KW-1133">Transmembrane helix</keyword>
<dbReference type="Gene3D" id="1.10.287.3510">
    <property type="match status" value="1"/>
</dbReference>
<comment type="subcellular location">
    <subcellularLocation>
        <location evidence="1">Cell membrane</location>
        <topology evidence="1">Multi-pass membrane protein</topology>
    </subcellularLocation>
</comment>
<evidence type="ECO:0000256" key="5">
    <source>
        <dbReference type="ARBA" id="ARBA00022989"/>
    </source>
</evidence>
<sequence length="126" mass="13399">MLDALDTPGVHHALYAVGSMALFSIGLYGLLTRRHLLKIFMSLAIMEMAVYLLFIGLTTQPGRTAPILSDGLVEFAGTADPVPQALTLTALVIALAVLALGVSMSIRYHQLTGTTDVETMSALKDP</sequence>
<dbReference type="InterPro" id="IPR050601">
    <property type="entry name" value="CPA3_antiporter_subunitC"/>
</dbReference>
<evidence type="ECO:0000256" key="1">
    <source>
        <dbReference type="ARBA" id="ARBA00004651"/>
    </source>
</evidence>
<evidence type="ECO:0000256" key="6">
    <source>
        <dbReference type="ARBA" id="ARBA00023136"/>
    </source>
</evidence>
<keyword evidence="4 7" id="KW-0812">Transmembrane</keyword>
<feature type="transmembrane region" description="Helical" evidence="7">
    <location>
        <begin position="43"/>
        <end position="62"/>
    </location>
</feature>
<protein>
    <submittedName>
        <fullName evidence="8">Sodium:proton antiporter</fullName>
    </submittedName>
</protein>
<evidence type="ECO:0000256" key="2">
    <source>
        <dbReference type="ARBA" id="ARBA00010388"/>
    </source>
</evidence>
<feature type="transmembrane region" description="Helical" evidence="7">
    <location>
        <begin position="12"/>
        <end position="31"/>
    </location>
</feature>
<dbReference type="Pfam" id="PF00420">
    <property type="entry name" value="Oxidored_q2"/>
    <property type="match status" value="1"/>
</dbReference>
<dbReference type="EMBL" id="NRSD01000023">
    <property type="protein sequence ID" value="MBK1646304.1"/>
    <property type="molecule type" value="Genomic_DNA"/>
</dbReference>
<dbReference type="Proteomes" id="UP001138802">
    <property type="component" value="Unassembled WGS sequence"/>
</dbReference>
<dbReference type="PANTHER" id="PTHR34583:SF2">
    <property type="entry name" value="ANTIPORTER SUBUNIT MNHC2-RELATED"/>
    <property type="match status" value="1"/>
</dbReference>
<proteinExistence type="inferred from homology"/>
<evidence type="ECO:0000256" key="4">
    <source>
        <dbReference type="ARBA" id="ARBA00022692"/>
    </source>
</evidence>
<keyword evidence="3" id="KW-1003">Cell membrane</keyword>
<evidence type="ECO:0000313" key="9">
    <source>
        <dbReference type="Proteomes" id="UP001138802"/>
    </source>
</evidence>